<dbReference type="Pfam" id="PF00271">
    <property type="entry name" value="Helicase_C"/>
    <property type="match status" value="1"/>
</dbReference>
<feature type="domain" description="Helicase ATP-binding" evidence="10">
    <location>
        <begin position="113"/>
        <end position="287"/>
    </location>
</feature>
<evidence type="ECO:0000256" key="5">
    <source>
        <dbReference type="ARBA" id="ARBA00022884"/>
    </source>
</evidence>
<name>A0A2V3IZV3_9FLOR</name>
<gene>
    <name evidence="13" type="ORF">BWQ96_02727</name>
</gene>
<evidence type="ECO:0000313" key="14">
    <source>
        <dbReference type="Proteomes" id="UP000247409"/>
    </source>
</evidence>
<comment type="caution">
    <text evidence="13">The sequence shown here is derived from an EMBL/GenBank/DDBJ whole genome shotgun (WGS) entry which is preliminary data.</text>
</comment>
<evidence type="ECO:0000259" key="12">
    <source>
        <dbReference type="PROSITE" id="PS51195"/>
    </source>
</evidence>
<sequence length="783" mass="87936">MGGSKRSRSGRKRANPVPNKISARQREEAEISRIEQSLLEVPRYSSRYQLFRPNRRQRAKKAMVEAAGEEEETQQHHIFRATRFTDFPLSSRTLDGLAAANYTELTGIQKTAIPQALAGRDILAAAPTGSGKTLAFLIPLLEILWRKKWNTLDRLGALILCPTRELGIQIFEVLRSVARRHTISAGLVIGGKDFEAEREKVARMNVLVATPGRLLHHMDHVIEFDCSNLQVLVLDEADRILDMGFAKTLDAIVANLPKERQTMLFSATQTKNVKSLARLSLKNPEYVAVSSRSNKDIAEAQNEAHPSETPSNGDKESNEIDVVGTPGGLRQSYAIIPGSEKLSVLWSFIKTHLKSKMIVFLSTGKQVRFVFETFCKLRPGMSLLHIHGNMKQLKRTDMYDLFCRTKSAVLFATDVASRGLDFPDVEWVIQADCPDDVGTYIHRVGRTARFKAQGRAMLFLSQGPEEAFLKRLESKNVQIHQTRINPQRITDITPRVAATVASNQELKKLAQKAFMFYIKSVYQQSDKDVFDVREIDYAKMAKSYGLSNVPKVSIKEQNNDKRQLAKRKNTTVFGYQLRQQNRGRALAEQHGDSSDDSEILTIRKSNAVLPATEEDVDEYNSGVQNGYNQRKRKKRKLDLLGKLPSANRLVFTDDGEAIRAGDIVESPSDNDTSDREHGGIEDYAAAVSRKLNKAAAEDRNLEKRRVQSLHSRRKVKDRERNKIAKERAVESSVHSISSAEEQESMMFSPLGEDEDSVSTASVEIEDAAKIEGDEKKALMILNS</sequence>
<dbReference type="InterPro" id="IPR014014">
    <property type="entry name" value="RNA_helicase_DEAD_Q_motif"/>
</dbReference>
<dbReference type="GO" id="GO:0003724">
    <property type="term" value="F:RNA helicase activity"/>
    <property type="evidence" value="ECO:0007669"/>
    <property type="project" value="UniProtKB-EC"/>
</dbReference>
<dbReference type="OrthoDB" id="10259640at2759"/>
<proteinExistence type="inferred from homology"/>
<evidence type="ECO:0000256" key="9">
    <source>
        <dbReference type="SAM" id="MobiDB-lite"/>
    </source>
</evidence>
<dbReference type="GO" id="GO:0005524">
    <property type="term" value="F:ATP binding"/>
    <property type="evidence" value="ECO:0007669"/>
    <property type="project" value="UniProtKB-UniRule"/>
</dbReference>
<feature type="region of interest" description="Disordered" evidence="9">
    <location>
        <begin position="299"/>
        <end position="321"/>
    </location>
</feature>
<organism evidence="13 14">
    <name type="scientific">Gracilariopsis chorda</name>
    <dbReference type="NCBI Taxonomy" id="448386"/>
    <lineage>
        <taxon>Eukaryota</taxon>
        <taxon>Rhodophyta</taxon>
        <taxon>Florideophyceae</taxon>
        <taxon>Rhodymeniophycidae</taxon>
        <taxon>Gracilariales</taxon>
        <taxon>Gracilariaceae</taxon>
        <taxon>Gracilariopsis</taxon>
    </lineage>
</organism>
<evidence type="ECO:0000259" key="11">
    <source>
        <dbReference type="PROSITE" id="PS51194"/>
    </source>
</evidence>
<comment type="similarity">
    <text evidence="7">Belongs to the DEAD box helicase family.</text>
</comment>
<evidence type="ECO:0000256" key="6">
    <source>
        <dbReference type="PROSITE-ProRule" id="PRU00552"/>
    </source>
</evidence>
<dbReference type="AlphaFoldDB" id="A0A2V3IZV3"/>
<dbReference type="PROSITE" id="PS00039">
    <property type="entry name" value="DEAD_ATP_HELICASE"/>
    <property type="match status" value="1"/>
</dbReference>
<dbReference type="Proteomes" id="UP000247409">
    <property type="component" value="Unassembled WGS sequence"/>
</dbReference>
<feature type="compositionally biased region" description="Basic residues" evidence="9">
    <location>
        <begin position="706"/>
        <end position="715"/>
    </location>
</feature>
<keyword evidence="1 7" id="KW-0547">Nucleotide-binding</keyword>
<dbReference type="EMBL" id="NBIV01000023">
    <property type="protein sequence ID" value="PXF47583.1"/>
    <property type="molecule type" value="Genomic_DNA"/>
</dbReference>
<dbReference type="InterPro" id="IPR027417">
    <property type="entry name" value="P-loop_NTPase"/>
</dbReference>
<evidence type="ECO:0000256" key="2">
    <source>
        <dbReference type="ARBA" id="ARBA00022801"/>
    </source>
</evidence>
<dbReference type="CDD" id="cd18787">
    <property type="entry name" value="SF2_C_DEAD"/>
    <property type="match status" value="1"/>
</dbReference>
<feature type="region of interest" description="Disordered" evidence="9">
    <location>
        <begin position="1"/>
        <end position="28"/>
    </location>
</feature>
<dbReference type="PANTHER" id="PTHR24031">
    <property type="entry name" value="RNA HELICASE"/>
    <property type="match status" value="1"/>
</dbReference>
<keyword evidence="4 7" id="KW-0067">ATP-binding</keyword>
<comment type="catalytic activity">
    <reaction evidence="8">
        <text>ATP + H2O = ADP + phosphate + H(+)</text>
        <dbReference type="Rhea" id="RHEA:13065"/>
        <dbReference type="ChEBI" id="CHEBI:15377"/>
        <dbReference type="ChEBI" id="CHEBI:15378"/>
        <dbReference type="ChEBI" id="CHEBI:30616"/>
        <dbReference type="ChEBI" id="CHEBI:43474"/>
        <dbReference type="ChEBI" id="CHEBI:456216"/>
        <dbReference type="EC" id="3.6.4.13"/>
    </reaction>
</comment>
<dbReference type="SMART" id="SM00490">
    <property type="entry name" value="HELICc"/>
    <property type="match status" value="1"/>
</dbReference>
<feature type="region of interest" description="Disordered" evidence="9">
    <location>
        <begin position="704"/>
        <end position="759"/>
    </location>
</feature>
<keyword evidence="3 7" id="KW-0347">Helicase</keyword>
<dbReference type="InterPro" id="IPR011545">
    <property type="entry name" value="DEAD/DEAH_box_helicase_dom"/>
</dbReference>
<feature type="compositionally biased region" description="Basic residues" evidence="9">
    <location>
        <begin position="1"/>
        <end position="14"/>
    </location>
</feature>
<evidence type="ECO:0000313" key="13">
    <source>
        <dbReference type="EMBL" id="PXF47583.1"/>
    </source>
</evidence>
<feature type="domain" description="Helicase C-terminal" evidence="11">
    <location>
        <begin position="328"/>
        <end position="490"/>
    </location>
</feature>
<dbReference type="EC" id="3.6.4.13" evidence="8"/>
<dbReference type="CDD" id="cd17941">
    <property type="entry name" value="DEADc_DDX10"/>
    <property type="match status" value="1"/>
</dbReference>
<evidence type="ECO:0000256" key="1">
    <source>
        <dbReference type="ARBA" id="ARBA00022741"/>
    </source>
</evidence>
<protein>
    <recommendedName>
        <fullName evidence="8">ATP-dependent RNA helicase</fullName>
        <ecNumber evidence="8">3.6.4.13</ecNumber>
    </recommendedName>
</protein>
<feature type="short sequence motif" description="Q motif" evidence="6">
    <location>
        <begin position="82"/>
        <end position="110"/>
    </location>
</feature>
<evidence type="ECO:0000256" key="4">
    <source>
        <dbReference type="ARBA" id="ARBA00022840"/>
    </source>
</evidence>
<evidence type="ECO:0000259" key="10">
    <source>
        <dbReference type="PROSITE" id="PS51192"/>
    </source>
</evidence>
<dbReference type="InterPro" id="IPR001650">
    <property type="entry name" value="Helicase_C-like"/>
</dbReference>
<keyword evidence="14" id="KW-1185">Reference proteome</keyword>
<accession>A0A2V3IZV3</accession>
<dbReference type="PROSITE" id="PS51195">
    <property type="entry name" value="Q_MOTIF"/>
    <property type="match status" value="1"/>
</dbReference>
<feature type="compositionally biased region" description="Basic and acidic residues" evidence="9">
    <location>
        <begin position="716"/>
        <end position="729"/>
    </location>
</feature>
<dbReference type="PROSITE" id="PS51194">
    <property type="entry name" value="HELICASE_CTER"/>
    <property type="match status" value="1"/>
</dbReference>
<reference evidence="13 14" key="1">
    <citation type="journal article" date="2018" name="Mol. Biol. Evol.">
        <title>Analysis of the draft genome of the red seaweed Gracilariopsis chorda provides insights into genome size evolution in Rhodophyta.</title>
        <authorList>
            <person name="Lee J."/>
            <person name="Yang E.C."/>
            <person name="Graf L."/>
            <person name="Yang J.H."/>
            <person name="Qiu H."/>
            <person name="Zel Zion U."/>
            <person name="Chan C.X."/>
            <person name="Stephens T.G."/>
            <person name="Weber A.P.M."/>
            <person name="Boo G.H."/>
            <person name="Boo S.M."/>
            <person name="Kim K.M."/>
            <person name="Shin Y."/>
            <person name="Jung M."/>
            <person name="Lee S.J."/>
            <person name="Yim H.S."/>
            <person name="Lee J.H."/>
            <person name="Bhattacharya D."/>
            <person name="Yoon H.S."/>
        </authorList>
    </citation>
    <scope>NUCLEOTIDE SEQUENCE [LARGE SCALE GENOMIC DNA]</scope>
    <source>
        <strain evidence="13 14">SKKU-2015</strain>
        <tissue evidence="13">Whole body</tissue>
    </source>
</reference>
<dbReference type="Gene3D" id="3.40.50.300">
    <property type="entry name" value="P-loop containing nucleotide triphosphate hydrolases"/>
    <property type="match status" value="2"/>
</dbReference>
<dbReference type="SMART" id="SM00487">
    <property type="entry name" value="DEXDc"/>
    <property type="match status" value="1"/>
</dbReference>
<dbReference type="InterPro" id="IPR000629">
    <property type="entry name" value="RNA-helicase_DEAD-box_CS"/>
</dbReference>
<evidence type="ECO:0000256" key="3">
    <source>
        <dbReference type="ARBA" id="ARBA00022806"/>
    </source>
</evidence>
<feature type="domain" description="DEAD-box RNA helicase Q" evidence="12">
    <location>
        <begin position="82"/>
        <end position="110"/>
    </location>
</feature>
<dbReference type="PROSITE" id="PS51192">
    <property type="entry name" value="HELICASE_ATP_BIND_1"/>
    <property type="match status" value="1"/>
</dbReference>
<dbReference type="Pfam" id="PF13959">
    <property type="entry name" value="CTE_SPB4"/>
    <property type="match status" value="1"/>
</dbReference>
<dbReference type="STRING" id="448386.A0A2V3IZV3"/>
<keyword evidence="5 8" id="KW-0694">RNA-binding</keyword>
<dbReference type="InterPro" id="IPR025313">
    <property type="entry name" value="SPB4-like_CTE"/>
</dbReference>
<evidence type="ECO:0000256" key="7">
    <source>
        <dbReference type="RuleBase" id="RU000492"/>
    </source>
</evidence>
<dbReference type="GO" id="GO:0016887">
    <property type="term" value="F:ATP hydrolysis activity"/>
    <property type="evidence" value="ECO:0007669"/>
    <property type="project" value="RHEA"/>
</dbReference>
<dbReference type="SMART" id="SM01178">
    <property type="entry name" value="DUF4217"/>
    <property type="match status" value="1"/>
</dbReference>
<comment type="domain">
    <text evidence="8">The Q motif is unique to and characteristic of the DEAD box family of RNA helicases and controls ATP binding and hydrolysis.</text>
</comment>
<evidence type="ECO:0000256" key="8">
    <source>
        <dbReference type="RuleBase" id="RU365068"/>
    </source>
</evidence>
<comment type="function">
    <text evidence="8">RNA helicase.</text>
</comment>
<dbReference type="SUPFAM" id="SSF52540">
    <property type="entry name" value="P-loop containing nucleoside triphosphate hydrolases"/>
    <property type="match status" value="2"/>
</dbReference>
<dbReference type="GO" id="GO:0003723">
    <property type="term" value="F:RNA binding"/>
    <property type="evidence" value="ECO:0007669"/>
    <property type="project" value="UniProtKB-UniRule"/>
</dbReference>
<dbReference type="Pfam" id="PF00270">
    <property type="entry name" value="DEAD"/>
    <property type="match status" value="1"/>
</dbReference>
<dbReference type="InterPro" id="IPR014001">
    <property type="entry name" value="Helicase_ATP-bd"/>
</dbReference>
<keyword evidence="2 7" id="KW-0378">Hydrolase</keyword>